<reference evidence="5 6" key="2">
    <citation type="journal article" date="2019" name="G3 (Bethesda)">
        <title>Hybrid Assembly of the Genome of the Entomopathogenic Nematode Steinernema carpocapsae Identifies the X-Chromosome.</title>
        <authorList>
            <person name="Serra L."/>
            <person name="Macchietto M."/>
            <person name="Macias-Munoz A."/>
            <person name="McGill C.J."/>
            <person name="Rodriguez I.M."/>
            <person name="Rodriguez B."/>
            <person name="Murad R."/>
            <person name="Mortazavi A."/>
        </authorList>
    </citation>
    <scope>NUCLEOTIDE SEQUENCE [LARGE SCALE GENOMIC DNA]</scope>
    <source>
        <strain evidence="5 6">ALL</strain>
    </source>
</reference>
<dbReference type="GO" id="GO:0005737">
    <property type="term" value="C:cytoplasm"/>
    <property type="evidence" value="ECO:0007669"/>
    <property type="project" value="TreeGrafter"/>
</dbReference>
<feature type="region of interest" description="Disordered" evidence="4">
    <location>
        <begin position="60"/>
        <end position="81"/>
    </location>
</feature>
<dbReference type="InterPro" id="IPR036397">
    <property type="entry name" value="RNaseH_sf"/>
</dbReference>
<dbReference type="InterPro" id="IPR012337">
    <property type="entry name" value="RNaseH-like_sf"/>
</dbReference>
<evidence type="ECO:0000313" key="6">
    <source>
        <dbReference type="Proteomes" id="UP000298663"/>
    </source>
</evidence>
<accession>A0A4U5M353</accession>
<sequence>MAQNSQIKGRRHQPANARSPEAAPAEGSPLDAGIRRRVLPEQTSAALRLPRHHRLRVHLRGRSRRFRDNRVPGRARRHSSEENCVPIPHLRASQGESGAQRILRRTHGRHASGRGQGAALLRSRPQIPPLAFQPVYPSGQHDFGGLMKSYAIVTDGPWDLGKFFQLECIRSERYNAKIPHHFRAYINIRRVFTLKYKKTHALSKVNLGMLAVLGMEFEGREHCGLDDAMNLARIAIRMMEDGAEFRINEKLVAAEYADKYASFVPTISTTGMSTAERDRRKWRLNLPYRIVNICKDRFMTGAYADRLV</sequence>
<dbReference type="SUPFAM" id="SSF53098">
    <property type="entry name" value="Ribonuclease H-like"/>
    <property type="match status" value="1"/>
</dbReference>
<evidence type="ECO:0000313" key="5">
    <source>
        <dbReference type="EMBL" id="TKR63174.1"/>
    </source>
</evidence>
<dbReference type="PANTHER" id="PTHR23044:SF61">
    <property type="entry name" value="3'-5' EXORIBONUCLEASE 1-RELATED"/>
    <property type="match status" value="1"/>
</dbReference>
<dbReference type="Gene3D" id="3.30.420.10">
    <property type="entry name" value="Ribonuclease H-like superfamily/Ribonuclease H"/>
    <property type="match status" value="1"/>
</dbReference>
<organism evidence="5 6">
    <name type="scientific">Steinernema carpocapsae</name>
    <name type="common">Entomopathogenic nematode</name>
    <dbReference type="NCBI Taxonomy" id="34508"/>
    <lineage>
        <taxon>Eukaryota</taxon>
        <taxon>Metazoa</taxon>
        <taxon>Ecdysozoa</taxon>
        <taxon>Nematoda</taxon>
        <taxon>Chromadorea</taxon>
        <taxon>Rhabditida</taxon>
        <taxon>Tylenchina</taxon>
        <taxon>Panagrolaimomorpha</taxon>
        <taxon>Strongyloidoidea</taxon>
        <taxon>Steinernematidae</taxon>
        <taxon>Steinernema</taxon>
    </lineage>
</organism>
<dbReference type="InterPro" id="IPR047201">
    <property type="entry name" value="ERI-1_3'hExo-like"/>
</dbReference>
<dbReference type="STRING" id="34508.A0A4U5M353"/>
<proteinExistence type="predicted"/>
<evidence type="ECO:0000256" key="2">
    <source>
        <dbReference type="ARBA" id="ARBA00022801"/>
    </source>
</evidence>
<name>A0A4U5M353_STECR</name>
<dbReference type="PANTHER" id="PTHR23044">
    <property type="entry name" value="3'-5' EXONUCLEASE ERI1-RELATED"/>
    <property type="match status" value="1"/>
</dbReference>
<dbReference type="OrthoDB" id="5775694at2759"/>
<feature type="region of interest" description="Disordered" evidence="4">
    <location>
        <begin position="1"/>
        <end position="35"/>
    </location>
</feature>
<evidence type="ECO:0000256" key="4">
    <source>
        <dbReference type="SAM" id="MobiDB-lite"/>
    </source>
</evidence>
<dbReference type="EMBL" id="AZBU02000010">
    <property type="protein sequence ID" value="TKR63174.1"/>
    <property type="molecule type" value="Genomic_DNA"/>
</dbReference>
<keyword evidence="1" id="KW-0540">Nuclease</keyword>
<dbReference type="Proteomes" id="UP000298663">
    <property type="component" value="Unassembled WGS sequence"/>
</dbReference>
<gene>
    <name evidence="5" type="ORF">L596_027037</name>
</gene>
<dbReference type="CDD" id="cd06133">
    <property type="entry name" value="ERI-1_3'hExo_like"/>
    <property type="match status" value="1"/>
</dbReference>
<comment type="caution">
    <text evidence="5">The sequence shown here is derived from an EMBL/GenBank/DDBJ whole genome shotgun (WGS) entry which is preliminary data.</text>
</comment>
<keyword evidence="2" id="KW-0378">Hydrolase</keyword>
<reference evidence="5 6" key="1">
    <citation type="journal article" date="2015" name="Genome Biol.">
        <title>Comparative genomics of Steinernema reveals deeply conserved gene regulatory networks.</title>
        <authorList>
            <person name="Dillman A.R."/>
            <person name="Macchietto M."/>
            <person name="Porter C.F."/>
            <person name="Rogers A."/>
            <person name="Williams B."/>
            <person name="Antoshechkin I."/>
            <person name="Lee M.M."/>
            <person name="Goodwin Z."/>
            <person name="Lu X."/>
            <person name="Lewis E.E."/>
            <person name="Goodrich-Blair H."/>
            <person name="Stock S.P."/>
            <person name="Adams B.J."/>
            <person name="Sternberg P.W."/>
            <person name="Mortazavi A."/>
        </authorList>
    </citation>
    <scope>NUCLEOTIDE SEQUENCE [LARGE SCALE GENOMIC DNA]</scope>
    <source>
        <strain evidence="5 6">ALL</strain>
    </source>
</reference>
<keyword evidence="3" id="KW-0269">Exonuclease</keyword>
<evidence type="ECO:0000256" key="3">
    <source>
        <dbReference type="ARBA" id="ARBA00022839"/>
    </source>
</evidence>
<protein>
    <submittedName>
        <fullName evidence="5">Uncharacterized protein</fullName>
    </submittedName>
</protein>
<dbReference type="GO" id="GO:0003676">
    <property type="term" value="F:nucleic acid binding"/>
    <property type="evidence" value="ECO:0007669"/>
    <property type="project" value="InterPro"/>
</dbReference>
<dbReference type="GO" id="GO:0000175">
    <property type="term" value="F:3'-5'-RNA exonuclease activity"/>
    <property type="evidence" value="ECO:0007669"/>
    <property type="project" value="InterPro"/>
</dbReference>
<keyword evidence="6" id="KW-1185">Reference proteome</keyword>
<dbReference type="AlphaFoldDB" id="A0A4U5M353"/>
<dbReference type="InterPro" id="IPR051274">
    <property type="entry name" value="3-5_Exoribonuclease"/>
</dbReference>
<evidence type="ECO:0000256" key="1">
    <source>
        <dbReference type="ARBA" id="ARBA00022722"/>
    </source>
</evidence>